<dbReference type="EMBL" id="CM037155">
    <property type="protein sequence ID" value="KAH7846964.1"/>
    <property type="molecule type" value="Genomic_DNA"/>
</dbReference>
<sequence length="445" mass="51335">MASSSKSLSAHHREDLSPTDVMVEESLHNEVRLSNRKRNTYRYPEDLEVEELVPIVLQHPITVNSYVEWNKEYVEWRQKMRDVITREGLLGFIDGNVQAPPITVTTSVNGPKGGNTTHEERENEEYVAWKRSDDLVRKWILNRLEEFWSSLYHRCKSAKELWEAIAGREQDYRLFHYLELYKAAIKGDWETAVKFIQEEPDAVRARITVDLETALMVAVKMVGGKDFVKKLVEKMLSDDLAICDNGGRTVLHRAAGFGNIEVAKLLVEKNKDLPNMVTHLEETPLFYAAERGDRKMVVWLMEVTDPDRVFWSERGFRILYQLTHSQLYDIALKLLKRHWWMAYLPEEANLKFHALATLAGTPSSFKSGNNFNFLQEFIYSRMKIKKNEFTELKNIADNRRRRDIEAPPASNNSGAVNGEILNLLSLSIPLNFTFVILETSGGAKI</sequence>
<protein>
    <submittedName>
        <fullName evidence="1">Uncharacterized protein</fullName>
    </submittedName>
</protein>
<keyword evidence="2" id="KW-1185">Reference proteome</keyword>
<accession>A0ACB7Y0J6</accession>
<proteinExistence type="predicted"/>
<comment type="caution">
    <text evidence="1">The sequence shown here is derived from an EMBL/GenBank/DDBJ whole genome shotgun (WGS) entry which is preliminary data.</text>
</comment>
<reference evidence="1 2" key="1">
    <citation type="journal article" date="2021" name="Hortic Res">
        <title>High-quality reference genome and annotation aids understanding of berry development for evergreen blueberry (Vaccinium darrowii).</title>
        <authorList>
            <person name="Yu J."/>
            <person name="Hulse-Kemp A.M."/>
            <person name="Babiker E."/>
            <person name="Staton M."/>
        </authorList>
    </citation>
    <scope>NUCLEOTIDE SEQUENCE [LARGE SCALE GENOMIC DNA]</scope>
    <source>
        <strain evidence="2">cv. NJ 8807/NJ 8810</strain>
        <tissue evidence="1">Young leaf</tissue>
    </source>
</reference>
<evidence type="ECO:0000313" key="2">
    <source>
        <dbReference type="Proteomes" id="UP000828048"/>
    </source>
</evidence>
<organism evidence="1 2">
    <name type="scientific">Vaccinium darrowii</name>
    <dbReference type="NCBI Taxonomy" id="229202"/>
    <lineage>
        <taxon>Eukaryota</taxon>
        <taxon>Viridiplantae</taxon>
        <taxon>Streptophyta</taxon>
        <taxon>Embryophyta</taxon>
        <taxon>Tracheophyta</taxon>
        <taxon>Spermatophyta</taxon>
        <taxon>Magnoliopsida</taxon>
        <taxon>eudicotyledons</taxon>
        <taxon>Gunneridae</taxon>
        <taxon>Pentapetalae</taxon>
        <taxon>asterids</taxon>
        <taxon>Ericales</taxon>
        <taxon>Ericaceae</taxon>
        <taxon>Vaccinioideae</taxon>
        <taxon>Vaccinieae</taxon>
        <taxon>Vaccinium</taxon>
    </lineage>
</organism>
<evidence type="ECO:0000313" key="1">
    <source>
        <dbReference type="EMBL" id="KAH7846964.1"/>
    </source>
</evidence>
<dbReference type="Proteomes" id="UP000828048">
    <property type="component" value="Chromosome 5"/>
</dbReference>
<name>A0ACB7Y0J6_9ERIC</name>
<gene>
    <name evidence="1" type="ORF">Vadar_020152</name>
</gene>